<reference evidence="2 3" key="1">
    <citation type="submission" date="2020-02" db="EMBL/GenBank/DDBJ databases">
        <authorList>
            <person name="Kim M.K."/>
        </authorList>
    </citation>
    <scope>NUCLEOTIDE SEQUENCE [LARGE SCALE GENOMIC DNA]</scope>
    <source>
        <strain evidence="2 3">17J57-3</strain>
    </source>
</reference>
<keyword evidence="3" id="KW-1185">Reference proteome</keyword>
<dbReference type="AlphaFoldDB" id="A0A6B3SQR2"/>
<evidence type="ECO:0000256" key="1">
    <source>
        <dbReference type="SAM" id="MobiDB-lite"/>
    </source>
</evidence>
<dbReference type="CDD" id="cd15482">
    <property type="entry name" value="Sialidase_non-viral"/>
    <property type="match status" value="1"/>
</dbReference>
<dbReference type="Proteomes" id="UP000482155">
    <property type="component" value="Unassembled WGS sequence"/>
</dbReference>
<dbReference type="SUPFAM" id="SSF50939">
    <property type="entry name" value="Sialidases"/>
    <property type="match status" value="1"/>
</dbReference>
<protein>
    <submittedName>
        <fullName evidence="2">Exo-alpha-sialidase</fullName>
    </submittedName>
</protein>
<dbReference type="InterPro" id="IPR036278">
    <property type="entry name" value="Sialidase_sf"/>
</dbReference>
<dbReference type="EMBL" id="JAAIVB010000010">
    <property type="protein sequence ID" value="NEX59999.1"/>
    <property type="molecule type" value="Genomic_DNA"/>
</dbReference>
<gene>
    <name evidence="2" type="ORF">G3574_02810</name>
</gene>
<evidence type="ECO:0000313" key="3">
    <source>
        <dbReference type="Proteomes" id="UP000482155"/>
    </source>
</evidence>
<comment type="caution">
    <text evidence="2">The sequence shown here is derived from an EMBL/GenBank/DDBJ whole genome shotgun (WGS) entry which is preliminary data.</text>
</comment>
<dbReference type="Gene3D" id="2.120.10.10">
    <property type="match status" value="1"/>
</dbReference>
<feature type="region of interest" description="Disordered" evidence="1">
    <location>
        <begin position="25"/>
        <end position="46"/>
    </location>
</feature>
<sequence length="416" mass="44673">MPIRATALIPLLALAMFGISPAGWGQHDSHEHRSSQANNHGKTAHAHGADLGTAAAMAGSGLLWLASKETQDGGQYVVVRSSEDMGKTWTAPVRVNAQAEPIAASGEARPHLAFGRKGELYVSWTSTVARPHIGNIRFARSLDGGKTFSPPLTVHANREHVTHSFESMIVDGDGRIFIAWIDGRDQASAKAKGKPYAGSAIYYAVSSDQGRSFRKDFRLADHSCECCRIGMSLDASGTPVAMWRHVFEPNVRDHAIARLTADGERIAITRVTFDDWRIDACPHHGPSLAFGADGVRHQVWFNGKEAEGSGAMYARVMPGETAIKPVGLGSAQASHPDVAAQGQRVAIVWKQFDGKSTALLGRVSGDNGRSWRDLALAETAGDSDKPYLVPTPTGMLVSWRTQAEGIRVIPLEKSGS</sequence>
<name>A0A6B3SQR2_9BURK</name>
<dbReference type="RefSeq" id="WP_163960496.1">
    <property type="nucleotide sequence ID" value="NZ_JAAIVB010000010.1"/>
</dbReference>
<organism evidence="2 3">
    <name type="scientific">Noviherbaspirillum galbum</name>
    <dbReference type="NCBI Taxonomy" id="2709383"/>
    <lineage>
        <taxon>Bacteria</taxon>
        <taxon>Pseudomonadati</taxon>
        <taxon>Pseudomonadota</taxon>
        <taxon>Betaproteobacteria</taxon>
        <taxon>Burkholderiales</taxon>
        <taxon>Oxalobacteraceae</taxon>
        <taxon>Noviherbaspirillum</taxon>
    </lineage>
</organism>
<proteinExistence type="predicted"/>
<evidence type="ECO:0000313" key="2">
    <source>
        <dbReference type="EMBL" id="NEX59999.1"/>
    </source>
</evidence>
<accession>A0A6B3SQR2</accession>